<keyword evidence="3 6" id="KW-0464">Manganese</keyword>
<dbReference type="GO" id="GO:0016798">
    <property type="term" value="F:hydrolase activity, acting on glycosyl bonds"/>
    <property type="evidence" value="ECO:0007669"/>
    <property type="project" value="UniProtKB-KW"/>
</dbReference>
<gene>
    <name evidence="6" type="primary">psuG</name>
    <name evidence="7" type="ORF">LY71_111110</name>
</gene>
<dbReference type="Proteomes" id="UP000239210">
    <property type="component" value="Unassembled WGS sequence"/>
</dbReference>
<feature type="active site" description="Proton donor" evidence="6">
    <location>
        <position position="37"/>
    </location>
</feature>
<keyword evidence="5 6" id="KW-0326">Glycosidase</keyword>
<feature type="binding site" evidence="6">
    <location>
        <position position="118"/>
    </location>
    <ligand>
        <name>substrate</name>
    </ligand>
</feature>
<dbReference type="GO" id="GO:0005737">
    <property type="term" value="C:cytoplasm"/>
    <property type="evidence" value="ECO:0007669"/>
    <property type="project" value="TreeGrafter"/>
</dbReference>
<evidence type="ECO:0000256" key="4">
    <source>
        <dbReference type="ARBA" id="ARBA00023239"/>
    </source>
</evidence>
<accession>A0A2T0TQM2</accession>
<dbReference type="GO" id="GO:0046113">
    <property type="term" value="P:nucleobase catabolic process"/>
    <property type="evidence" value="ECO:0007669"/>
    <property type="project" value="UniProtKB-UniRule"/>
</dbReference>
<keyword evidence="8" id="KW-1185">Reference proteome</keyword>
<comment type="similarity">
    <text evidence="6">Belongs to the pseudouridine-5'-phosphate glycosidase family.</text>
</comment>
<comment type="catalytic activity">
    <reaction evidence="6">
        <text>D-ribose 5-phosphate + uracil = psi-UMP + H2O</text>
        <dbReference type="Rhea" id="RHEA:18337"/>
        <dbReference type="ChEBI" id="CHEBI:15377"/>
        <dbReference type="ChEBI" id="CHEBI:17568"/>
        <dbReference type="ChEBI" id="CHEBI:58380"/>
        <dbReference type="ChEBI" id="CHEBI:78346"/>
        <dbReference type="EC" id="4.2.1.70"/>
    </reaction>
</comment>
<feature type="binding site" evidence="6">
    <location>
        <position position="98"/>
    </location>
    <ligand>
        <name>substrate</name>
    </ligand>
</feature>
<protein>
    <recommendedName>
        <fullName evidence="6">Pseudouridine-5'-phosphate glycosidase</fullName>
        <shortName evidence="6">PsiMP glycosidase</shortName>
        <ecNumber evidence="6">4.2.1.70</ecNumber>
    </recommendedName>
</protein>
<dbReference type="EMBL" id="PVTG01000011">
    <property type="protein sequence ID" value="PRY47931.1"/>
    <property type="molecule type" value="Genomic_DNA"/>
</dbReference>
<evidence type="ECO:0000256" key="3">
    <source>
        <dbReference type="ARBA" id="ARBA00023211"/>
    </source>
</evidence>
<dbReference type="Gene3D" id="3.40.1790.10">
    <property type="entry name" value="Indigoidine synthase domain"/>
    <property type="match status" value="1"/>
</dbReference>
<dbReference type="InterPro" id="IPR007342">
    <property type="entry name" value="PsuG"/>
</dbReference>
<organism evidence="7 8">
    <name type="scientific">Geodermatophilus tzadiensis</name>
    <dbReference type="NCBI Taxonomy" id="1137988"/>
    <lineage>
        <taxon>Bacteria</taxon>
        <taxon>Bacillati</taxon>
        <taxon>Actinomycetota</taxon>
        <taxon>Actinomycetes</taxon>
        <taxon>Geodermatophilales</taxon>
        <taxon>Geodermatophilaceae</taxon>
        <taxon>Geodermatophilus</taxon>
    </lineage>
</organism>
<dbReference type="GO" id="GO:0004730">
    <property type="term" value="F:pseudouridylate synthase activity"/>
    <property type="evidence" value="ECO:0007669"/>
    <property type="project" value="UniProtKB-UniRule"/>
</dbReference>
<dbReference type="InterPro" id="IPR022830">
    <property type="entry name" value="Indigdn_synthA-like"/>
</dbReference>
<dbReference type="PANTHER" id="PTHR42909:SF1">
    <property type="entry name" value="CARBOHYDRATE KINASE PFKB DOMAIN-CONTAINING PROTEIN"/>
    <property type="match status" value="1"/>
</dbReference>
<feature type="binding site" evidence="6">
    <location>
        <begin position="152"/>
        <end position="154"/>
    </location>
    <ligand>
        <name>substrate</name>
    </ligand>
</feature>
<evidence type="ECO:0000313" key="8">
    <source>
        <dbReference type="Proteomes" id="UP000239210"/>
    </source>
</evidence>
<dbReference type="AlphaFoldDB" id="A0A2T0TQM2"/>
<dbReference type="HAMAP" id="MF_01876">
    <property type="entry name" value="PsiMP_glycosidase"/>
    <property type="match status" value="1"/>
</dbReference>
<dbReference type="PANTHER" id="PTHR42909">
    <property type="entry name" value="ZGC:136858"/>
    <property type="match status" value="1"/>
</dbReference>
<evidence type="ECO:0000256" key="1">
    <source>
        <dbReference type="ARBA" id="ARBA00022723"/>
    </source>
</evidence>
<evidence type="ECO:0000256" key="6">
    <source>
        <dbReference type="HAMAP-Rule" id="MF_01876"/>
    </source>
</evidence>
<comment type="cofactor">
    <cofactor evidence="6">
        <name>Mn(2+)</name>
        <dbReference type="ChEBI" id="CHEBI:29035"/>
    </cofactor>
    <text evidence="6">Binds 1 Mn(2+) ion per subunit.</text>
</comment>
<name>A0A2T0TQM2_9ACTN</name>
<keyword evidence="2 6" id="KW-0378">Hydrolase</keyword>
<dbReference type="GO" id="GO:0046872">
    <property type="term" value="F:metal ion binding"/>
    <property type="evidence" value="ECO:0007669"/>
    <property type="project" value="UniProtKB-KW"/>
</dbReference>
<keyword evidence="4 6" id="KW-0456">Lyase</keyword>
<dbReference type="SUPFAM" id="SSF110581">
    <property type="entry name" value="Indigoidine synthase A-like"/>
    <property type="match status" value="1"/>
</dbReference>
<comment type="caution">
    <text evidence="7">The sequence shown here is derived from an EMBL/GenBank/DDBJ whole genome shotgun (WGS) entry which is preliminary data.</text>
</comment>
<comment type="function">
    <text evidence="6">Catalyzes the reversible cleavage of pseudouridine 5'-phosphate (PsiMP) to ribose 5-phosphate and uracil. Functions biologically in the cleavage direction, as part of a pseudouridine degradation pathway.</text>
</comment>
<evidence type="ECO:0000256" key="2">
    <source>
        <dbReference type="ARBA" id="ARBA00022801"/>
    </source>
</evidence>
<reference evidence="7 8" key="1">
    <citation type="submission" date="2018-03" db="EMBL/GenBank/DDBJ databases">
        <title>Genomic Encyclopedia of Archaeal and Bacterial Type Strains, Phase II (KMG-II): from individual species to whole genera.</title>
        <authorList>
            <person name="Goeker M."/>
        </authorList>
    </citation>
    <scope>NUCLEOTIDE SEQUENCE [LARGE SCALE GENOMIC DNA]</scope>
    <source>
        <strain evidence="7 8">DSM 45416</strain>
    </source>
</reference>
<dbReference type="EC" id="4.2.1.70" evidence="6"/>
<evidence type="ECO:0000313" key="7">
    <source>
        <dbReference type="EMBL" id="PRY47931.1"/>
    </source>
</evidence>
<dbReference type="RefSeq" id="WP_170121371.1">
    <property type="nucleotide sequence ID" value="NZ_PVTG01000011.1"/>
</dbReference>
<feature type="binding site" evidence="6">
    <location>
        <position position="150"/>
    </location>
    <ligand>
        <name>Mn(2+)</name>
        <dbReference type="ChEBI" id="CHEBI:29035"/>
    </ligand>
</feature>
<keyword evidence="1 6" id="KW-0479">Metal-binding</keyword>
<comment type="subunit">
    <text evidence="6">Homotrimer.</text>
</comment>
<evidence type="ECO:0000256" key="5">
    <source>
        <dbReference type="ARBA" id="ARBA00023295"/>
    </source>
</evidence>
<proteinExistence type="inferred from homology"/>
<sequence>MSVEPPSTGRHATDSPLRLSPEVADALATGAPVVALESTLLAHGLPRPDNRAAADDVEAAVRAGGAVPATVAVLDGVPHVGLTAEQVDRVCHDPDLAKLGVRDLPVAAALGLSGATTVSSTALLAAAAGIGVFATGGLGGVHRQSAETFDESADLTALSRTSLAVVCAGVKSILDVPATLERMESLSVTVIGYRTRTFPGFYVADSGSPVEWSVDSPEQAAAVVAARRELAPGAVVVANPLPADEQLDAALHDRVIADALAAAEAAGVRGKAVTPFVLDHLHRASGGATLAVNVRLVLRNAELAGRIAAALAGQAR</sequence>
<feature type="active site" description="Nucleophile" evidence="6">
    <location>
        <position position="171"/>
    </location>
</feature>
<dbReference type="Pfam" id="PF04227">
    <property type="entry name" value="Indigoidine_A"/>
    <property type="match status" value="1"/>
</dbReference>